<keyword evidence="1" id="KW-0472">Membrane</keyword>
<dbReference type="PANTHER" id="PTHR34351:SF2">
    <property type="entry name" value="DUF58 DOMAIN-CONTAINING PROTEIN"/>
    <property type="match status" value="1"/>
</dbReference>
<protein>
    <recommendedName>
        <fullName evidence="2">DUF58 domain-containing protein</fullName>
    </recommendedName>
</protein>
<reference evidence="4" key="1">
    <citation type="submission" date="2016-06" db="EMBL/GenBank/DDBJ databases">
        <authorList>
            <person name="Nascimento L."/>
            <person name="Pereira R.V."/>
            <person name="Martins L.F."/>
            <person name="Quaggio R.B."/>
            <person name="Silva A.M."/>
            <person name="Setubal J.C."/>
        </authorList>
    </citation>
    <scope>NUCLEOTIDE SEQUENCE [LARGE SCALE GENOMIC DNA]</scope>
</reference>
<gene>
    <name evidence="3" type="ORF">BAA01_06350</name>
</gene>
<proteinExistence type="predicted"/>
<dbReference type="EMBL" id="LZRT01000097">
    <property type="protein sequence ID" value="OUM85750.1"/>
    <property type="molecule type" value="Genomic_DNA"/>
</dbReference>
<evidence type="ECO:0000313" key="4">
    <source>
        <dbReference type="Proteomes" id="UP000196475"/>
    </source>
</evidence>
<dbReference type="Pfam" id="PF01882">
    <property type="entry name" value="DUF58"/>
    <property type="match status" value="1"/>
</dbReference>
<feature type="transmembrane region" description="Helical" evidence="1">
    <location>
        <begin position="20"/>
        <end position="38"/>
    </location>
</feature>
<dbReference type="Proteomes" id="UP000196475">
    <property type="component" value="Unassembled WGS sequence"/>
</dbReference>
<evidence type="ECO:0000256" key="1">
    <source>
        <dbReference type="SAM" id="Phobius"/>
    </source>
</evidence>
<evidence type="ECO:0000259" key="2">
    <source>
        <dbReference type="Pfam" id="PF01882"/>
    </source>
</evidence>
<feature type="transmembrane region" description="Helical" evidence="1">
    <location>
        <begin position="44"/>
        <end position="67"/>
    </location>
</feature>
<dbReference type="InterPro" id="IPR002881">
    <property type="entry name" value="DUF58"/>
</dbReference>
<feature type="domain" description="DUF58" evidence="2">
    <location>
        <begin position="214"/>
        <end position="364"/>
    </location>
</feature>
<keyword evidence="1" id="KW-1133">Transmembrane helix</keyword>
<organism evidence="3 4">
    <name type="scientific">Bacillus thermozeamaize</name>
    <dbReference type="NCBI Taxonomy" id="230954"/>
    <lineage>
        <taxon>Bacteria</taxon>
        <taxon>Bacillati</taxon>
        <taxon>Bacillota</taxon>
        <taxon>Bacilli</taxon>
        <taxon>Bacillales</taxon>
        <taxon>Bacillaceae</taxon>
        <taxon>Bacillus</taxon>
    </lineage>
</organism>
<evidence type="ECO:0000313" key="3">
    <source>
        <dbReference type="EMBL" id="OUM85750.1"/>
    </source>
</evidence>
<accession>A0A1Y3PEL3</accession>
<comment type="caution">
    <text evidence="3">The sequence shown here is derived from an EMBL/GenBank/DDBJ whole genome shotgun (WGS) entry which is preliminary data.</text>
</comment>
<dbReference type="AlphaFoldDB" id="A0A1Y3PEL3"/>
<name>A0A1Y3PEL3_9BACI</name>
<dbReference type="PANTHER" id="PTHR34351">
    <property type="entry name" value="SLR1927 PROTEIN-RELATED"/>
    <property type="match status" value="1"/>
</dbReference>
<sequence length="426" mass="48923">MIHFYPKIGGWYHGMKQTNLWLVVFLWLASFVFWRFQGGFVSGFLFYTVTVVSVYEGLVWLVGGYGVSVETIIEDRKWTRGDTLRVQLKLRRRFPMPFLWIKVEQELPRRLQAVCSPEMMFRLPWFQRTLTFAYELSPLPRGQFVLGEVRVTTGDLFGLLHRQIRLHVREELVVYPRYQLLRGWAAGAGEHQAVRTPVPHRNLRQQESTLVAGIRDWQPGDRLNQIHWKQSARTTGLKSKLPERQGKGPVLIFLDLYRHSYSEASLHLLERGIELALSLAYAAVSSGQSVGLVAEGRHRVRLTPKADQRQLQQICRYLAVEEAVGEMNLPSLIRQQLPQRTGGQQMVIISPRLDKALVELVRQGVQVQRATSIQVFWLTESETERAQEAACAQLLRLGVPVYRVAEDRLQNLFLQHPAKEGGHVGS</sequence>
<keyword evidence="1" id="KW-0812">Transmembrane</keyword>